<dbReference type="EMBL" id="LAZR01036605">
    <property type="protein sequence ID" value="KKL24411.1"/>
    <property type="molecule type" value="Genomic_DNA"/>
</dbReference>
<reference evidence="1" key="1">
    <citation type="journal article" date="2015" name="Nature">
        <title>Complex archaea that bridge the gap between prokaryotes and eukaryotes.</title>
        <authorList>
            <person name="Spang A."/>
            <person name="Saw J.H."/>
            <person name="Jorgensen S.L."/>
            <person name="Zaremba-Niedzwiedzka K."/>
            <person name="Martijn J."/>
            <person name="Lind A.E."/>
            <person name="van Eijk R."/>
            <person name="Schleper C."/>
            <person name="Guy L."/>
            <person name="Ettema T.J."/>
        </authorList>
    </citation>
    <scope>NUCLEOTIDE SEQUENCE</scope>
</reference>
<evidence type="ECO:0000313" key="1">
    <source>
        <dbReference type="EMBL" id="KKL24411.1"/>
    </source>
</evidence>
<dbReference type="AlphaFoldDB" id="A0A0F9E3D0"/>
<accession>A0A0F9E3D0</accession>
<comment type="caution">
    <text evidence="1">The sequence shown here is derived from an EMBL/GenBank/DDBJ whole genome shotgun (WGS) entry which is preliminary data.</text>
</comment>
<name>A0A0F9E3D0_9ZZZZ</name>
<proteinExistence type="predicted"/>
<sequence>MAEASYVRKPTMKTAYNIEGLRVPSRDIEAKVGRAEREWIDTTIMPVDVNVGMTDRVTREFEWNATEMGDWDIHIGTINKDGEEVPLTSTKPMIDGGVSFDIDTTGMESLTYMAVATLR</sequence>
<gene>
    <name evidence="1" type="ORF">LCGC14_2415600</name>
</gene>
<feature type="non-terminal residue" evidence="1">
    <location>
        <position position="119"/>
    </location>
</feature>
<protein>
    <submittedName>
        <fullName evidence="1">Uncharacterized protein</fullName>
    </submittedName>
</protein>
<organism evidence="1">
    <name type="scientific">marine sediment metagenome</name>
    <dbReference type="NCBI Taxonomy" id="412755"/>
    <lineage>
        <taxon>unclassified sequences</taxon>
        <taxon>metagenomes</taxon>
        <taxon>ecological metagenomes</taxon>
    </lineage>
</organism>